<dbReference type="InterPro" id="IPR008927">
    <property type="entry name" value="6-PGluconate_DH-like_C_sf"/>
</dbReference>
<keyword evidence="3" id="KW-0311">Gluconate utilization</keyword>
<evidence type="ECO:0000256" key="2">
    <source>
        <dbReference type="ARBA" id="ARBA00023002"/>
    </source>
</evidence>
<sequence>MFGSAVFVGKGAGSMEIGIVGLGKMGANIAMNLKDSGHRVVGFDMSEAARAAVETEDVETVDSMAGLVSALGTPRVVWAMVPSGPITDAVLAELFEMLDEGDIVIDGGNSNYHDSVAHAEQAAAHGIRFMDSGTSGGKSGARNGACLMIGGDRSAYEYVEPMLDDMSCEGGLLYTGRAGSGHFMKMVHNGIEYGMMQAIGEGFALMEASDFDYDLKAVAHNWNCGSVVRSWLMELMEQQLGEHPGLEDIRGVVDASGEAKWTVETALDLEVPVPVIALSLMTRNASHIEDSFANKAVAAMRNGFGGHAIHTK</sequence>
<accession>A0A7X9UDP5</accession>
<dbReference type="SUPFAM" id="SSF48179">
    <property type="entry name" value="6-phosphogluconate dehydrogenase C-terminal domain-like"/>
    <property type="match status" value="1"/>
</dbReference>
<proteinExistence type="inferred from homology"/>
<dbReference type="GO" id="GO:0019521">
    <property type="term" value="P:D-gluconate metabolic process"/>
    <property type="evidence" value="ECO:0007669"/>
    <property type="project" value="UniProtKB-KW"/>
</dbReference>
<dbReference type="SUPFAM" id="SSF51735">
    <property type="entry name" value="NAD(P)-binding Rossmann-fold domains"/>
    <property type="match status" value="1"/>
</dbReference>
<dbReference type="GO" id="GO:0050661">
    <property type="term" value="F:NADP binding"/>
    <property type="evidence" value="ECO:0007669"/>
    <property type="project" value="InterPro"/>
</dbReference>
<dbReference type="Gene3D" id="1.10.1040.10">
    <property type="entry name" value="N-(1-d-carboxylethyl)-l-norvaline Dehydrogenase, domain 2"/>
    <property type="match status" value="1"/>
</dbReference>
<dbReference type="GO" id="GO:0006098">
    <property type="term" value="P:pentose-phosphate shunt"/>
    <property type="evidence" value="ECO:0007669"/>
    <property type="project" value="InterPro"/>
</dbReference>
<dbReference type="EMBL" id="JABBCP010000007">
    <property type="protein sequence ID" value="NMF56337.1"/>
    <property type="molecule type" value="Genomic_DNA"/>
</dbReference>
<dbReference type="PANTHER" id="PTHR11811">
    <property type="entry name" value="6-PHOSPHOGLUCONATE DEHYDROGENASE"/>
    <property type="match status" value="1"/>
</dbReference>
<dbReference type="Pfam" id="PF00393">
    <property type="entry name" value="6PGD"/>
    <property type="match status" value="1"/>
</dbReference>
<dbReference type="Gene3D" id="3.40.50.720">
    <property type="entry name" value="NAD(P)-binding Rossmann-like Domain"/>
    <property type="match status" value="1"/>
</dbReference>
<comment type="caution">
    <text evidence="5">The sequence shown here is derived from an EMBL/GenBank/DDBJ whole genome shotgun (WGS) entry which is preliminary data.</text>
</comment>
<gene>
    <name evidence="5" type="primary">gnd</name>
    <name evidence="5" type="ORF">HF320_08385</name>
</gene>
<dbReference type="Proteomes" id="UP000546970">
    <property type="component" value="Unassembled WGS sequence"/>
</dbReference>
<dbReference type="InterPro" id="IPR006183">
    <property type="entry name" value="Pgluconate_DH"/>
</dbReference>
<dbReference type="NCBIfam" id="NF007161">
    <property type="entry name" value="PRK09599.1"/>
    <property type="match status" value="1"/>
</dbReference>
<keyword evidence="2" id="KW-0560">Oxidoreductase</keyword>
<reference evidence="5 6" key="1">
    <citation type="submission" date="2020-04" db="EMBL/GenBank/DDBJ databases">
        <title>Collinsella sp. KGMB02528 nov., an anaerobic actinobacterium isolated from human feces.</title>
        <authorList>
            <person name="Han K.-I."/>
            <person name="Eom M.K."/>
            <person name="Kim J.-S."/>
            <person name="Lee K.C."/>
            <person name="Suh M.K."/>
            <person name="Park S.-H."/>
            <person name="Lee J.H."/>
            <person name="Kang S.W."/>
            <person name="Park J.-E."/>
            <person name="Oh B.S."/>
            <person name="Yu S.Y."/>
            <person name="Choi S.-H."/>
            <person name="Lee D.H."/>
            <person name="Yoon H."/>
            <person name="Kim B.-Y."/>
            <person name="Lee J.H."/>
            <person name="Lee J.-S."/>
        </authorList>
    </citation>
    <scope>NUCLEOTIDE SEQUENCE [LARGE SCALE GENOMIC DNA]</scope>
    <source>
        <strain evidence="5 6">KGMB02528</strain>
    </source>
</reference>
<evidence type="ECO:0000313" key="5">
    <source>
        <dbReference type="EMBL" id="NMF56337.1"/>
    </source>
</evidence>
<dbReference type="AlphaFoldDB" id="A0A7X9UDP5"/>
<feature type="domain" description="6-phosphogluconate dehydrogenase C-terminal" evidence="4">
    <location>
        <begin position="181"/>
        <end position="308"/>
    </location>
</feature>
<dbReference type="InterPro" id="IPR013328">
    <property type="entry name" value="6PGD_dom2"/>
</dbReference>
<comment type="similarity">
    <text evidence="1">Belongs to the 6-phosphogluconate dehydrogenase family.</text>
</comment>
<dbReference type="PRINTS" id="PR00076">
    <property type="entry name" value="6PGDHDRGNASE"/>
</dbReference>
<keyword evidence="6" id="KW-1185">Reference proteome</keyword>
<organism evidence="5 6">
    <name type="scientific">Collinsella acetigenes</name>
    <dbReference type="NCBI Taxonomy" id="2713419"/>
    <lineage>
        <taxon>Bacteria</taxon>
        <taxon>Bacillati</taxon>
        <taxon>Actinomycetota</taxon>
        <taxon>Coriobacteriia</taxon>
        <taxon>Coriobacteriales</taxon>
        <taxon>Coriobacteriaceae</taxon>
        <taxon>Collinsella</taxon>
    </lineage>
</organism>
<dbReference type="InterPro" id="IPR006114">
    <property type="entry name" value="6PGDH_C"/>
</dbReference>
<evidence type="ECO:0000256" key="1">
    <source>
        <dbReference type="ARBA" id="ARBA00008419"/>
    </source>
</evidence>
<dbReference type="Pfam" id="PF03446">
    <property type="entry name" value="NAD_binding_2"/>
    <property type="match status" value="1"/>
</dbReference>
<name>A0A7X9UDP5_9ACTN</name>
<dbReference type="GO" id="GO:0004616">
    <property type="term" value="F:phosphogluconate dehydrogenase (decarboxylating) activity"/>
    <property type="evidence" value="ECO:0007669"/>
    <property type="project" value="InterPro"/>
</dbReference>
<dbReference type="InterPro" id="IPR036291">
    <property type="entry name" value="NAD(P)-bd_dom_sf"/>
</dbReference>
<evidence type="ECO:0000313" key="6">
    <source>
        <dbReference type="Proteomes" id="UP000546970"/>
    </source>
</evidence>
<dbReference type="InterPro" id="IPR004849">
    <property type="entry name" value="6DGDH_YqeC"/>
</dbReference>
<dbReference type="NCBIfam" id="TIGR00872">
    <property type="entry name" value="gnd_rel"/>
    <property type="match status" value="1"/>
</dbReference>
<evidence type="ECO:0000259" key="4">
    <source>
        <dbReference type="SMART" id="SM01350"/>
    </source>
</evidence>
<evidence type="ECO:0000256" key="3">
    <source>
        <dbReference type="ARBA" id="ARBA00023064"/>
    </source>
</evidence>
<protein>
    <submittedName>
        <fullName evidence="5">Decarboxylating 6-phosphogluconate dehydrogenase</fullName>
    </submittedName>
</protein>
<dbReference type="InterPro" id="IPR006115">
    <property type="entry name" value="6PGDH_NADP-bd"/>
</dbReference>
<dbReference type="SMART" id="SM01350">
    <property type="entry name" value="6PGD"/>
    <property type="match status" value="1"/>
</dbReference>